<evidence type="ECO:0000313" key="8">
    <source>
        <dbReference type="EMBL" id="MDC9588940.1"/>
    </source>
</evidence>
<evidence type="ECO:0000256" key="2">
    <source>
        <dbReference type="ARBA" id="ARBA00022475"/>
    </source>
</evidence>
<dbReference type="SUPFAM" id="SSF103473">
    <property type="entry name" value="MFS general substrate transporter"/>
    <property type="match status" value="1"/>
</dbReference>
<feature type="transmembrane region" description="Helical" evidence="6">
    <location>
        <begin position="106"/>
        <end position="123"/>
    </location>
</feature>
<dbReference type="CDD" id="cd17324">
    <property type="entry name" value="MFS_NepI_like"/>
    <property type="match status" value="1"/>
</dbReference>
<gene>
    <name evidence="8" type="ORF">PSI23_06315</name>
</gene>
<feature type="transmembrane region" description="Helical" evidence="6">
    <location>
        <begin position="6"/>
        <end position="27"/>
    </location>
</feature>
<feature type="domain" description="Major facilitator superfamily (MFS) profile" evidence="7">
    <location>
        <begin position="1"/>
        <end position="285"/>
    </location>
</feature>
<evidence type="ECO:0000256" key="1">
    <source>
        <dbReference type="ARBA" id="ARBA00004651"/>
    </source>
</evidence>
<dbReference type="EMBL" id="JAQRFI010000010">
    <property type="protein sequence ID" value="MDC9588940.1"/>
    <property type="molecule type" value="Genomic_DNA"/>
</dbReference>
<feature type="transmembrane region" description="Helical" evidence="6">
    <location>
        <begin position="196"/>
        <end position="221"/>
    </location>
</feature>
<dbReference type="Gene3D" id="1.20.1250.20">
    <property type="entry name" value="MFS general substrate transporter like domains"/>
    <property type="match status" value="2"/>
</dbReference>
<dbReference type="PROSITE" id="PS50850">
    <property type="entry name" value="MFS"/>
    <property type="match status" value="1"/>
</dbReference>
<dbReference type="Proteomes" id="UP001217178">
    <property type="component" value="Unassembled WGS sequence"/>
</dbReference>
<dbReference type="PANTHER" id="PTHR43124:SF3">
    <property type="entry name" value="CHLORAMPHENICOL EFFLUX PUMP RV0191"/>
    <property type="match status" value="1"/>
</dbReference>
<feature type="transmembrane region" description="Helical" evidence="6">
    <location>
        <begin position="259"/>
        <end position="279"/>
    </location>
</feature>
<keyword evidence="5 6" id="KW-0472">Membrane</keyword>
<comment type="subcellular location">
    <subcellularLocation>
        <location evidence="1">Cell membrane</location>
        <topology evidence="1">Multi-pass membrane protein</topology>
    </subcellularLocation>
</comment>
<dbReference type="Pfam" id="PF07690">
    <property type="entry name" value="MFS_1"/>
    <property type="match status" value="1"/>
</dbReference>
<comment type="caution">
    <text evidence="8">The sequence shown here is derived from an EMBL/GenBank/DDBJ whole genome shotgun (WGS) entry which is preliminary data.</text>
</comment>
<keyword evidence="2" id="KW-1003">Cell membrane</keyword>
<feature type="transmembrane region" description="Helical" evidence="6">
    <location>
        <begin position="39"/>
        <end position="58"/>
    </location>
</feature>
<dbReference type="RefSeq" id="WP_273554306.1">
    <property type="nucleotide sequence ID" value="NZ_JAQRFI010000010.1"/>
</dbReference>
<dbReference type="InterPro" id="IPR036259">
    <property type="entry name" value="MFS_trans_sf"/>
</dbReference>
<protein>
    <submittedName>
        <fullName evidence="8">MFS transporter</fullName>
    </submittedName>
</protein>
<evidence type="ECO:0000256" key="6">
    <source>
        <dbReference type="SAM" id="Phobius"/>
    </source>
</evidence>
<keyword evidence="9" id="KW-1185">Reference proteome</keyword>
<feature type="transmembrane region" description="Helical" evidence="6">
    <location>
        <begin position="64"/>
        <end position="85"/>
    </location>
</feature>
<dbReference type="InterPro" id="IPR011701">
    <property type="entry name" value="MFS"/>
</dbReference>
<evidence type="ECO:0000256" key="4">
    <source>
        <dbReference type="ARBA" id="ARBA00022989"/>
    </source>
</evidence>
<dbReference type="InterPro" id="IPR020846">
    <property type="entry name" value="MFS_dom"/>
</dbReference>
<sequence length="285" mass="31006">MLAFRIVPGLVHAVFFAVALVIAVNAVPKEKSASATAKVFAGVAVGMVLGMPMSSFIAEHLSLSAAFYFSAITCALAFVGILLFVPSLPATKGGINIKQLNILRKGRLWLAISTVILIFSATFSNFSYIADYLAKITQFDNDSISMILILFGVCGFIGNFVFSGFLQKNVVITTYAYPILLIFLYIQVWYLGFSPVAMYILTIFWGGLHSAGLVVSQTWIMREANEAPELANSLYISFANLGITIGSVIGGWFLSQFGVHTTVLSSILFSLLAFLSIYIKKMPEK</sequence>
<feature type="transmembrane region" description="Helical" evidence="6">
    <location>
        <begin position="233"/>
        <end position="253"/>
    </location>
</feature>
<reference evidence="8 9" key="1">
    <citation type="submission" date="2023-02" db="EMBL/GenBank/DDBJ databases">
        <title>Entomopathogenic bacteria.</title>
        <authorList>
            <person name="Machado R.A."/>
        </authorList>
    </citation>
    <scope>NUCLEOTIDE SEQUENCE [LARGE SCALE GENOMIC DNA]</scope>
    <source>
        <strain evidence="8 9">XENO-10</strain>
    </source>
</reference>
<feature type="transmembrane region" description="Helical" evidence="6">
    <location>
        <begin position="143"/>
        <end position="162"/>
    </location>
</feature>
<dbReference type="InterPro" id="IPR050189">
    <property type="entry name" value="MFS_Efflux_Transporters"/>
</dbReference>
<feature type="transmembrane region" description="Helical" evidence="6">
    <location>
        <begin position="169"/>
        <end position="190"/>
    </location>
</feature>
<keyword evidence="3 6" id="KW-0812">Transmembrane</keyword>
<dbReference type="PANTHER" id="PTHR43124">
    <property type="entry name" value="PURINE EFFLUX PUMP PBUE"/>
    <property type="match status" value="1"/>
</dbReference>
<evidence type="ECO:0000313" key="9">
    <source>
        <dbReference type="Proteomes" id="UP001217178"/>
    </source>
</evidence>
<proteinExistence type="predicted"/>
<keyword evidence="4 6" id="KW-1133">Transmembrane helix</keyword>
<name>A0ABT5LCW8_9GAMM</name>
<evidence type="ECO:0000256" key="3">
    <source>
        <dbReference type="ARBA" id="ARBA00022692"/>
    </source>
</evidence>
<evidence type="ECO:0000259" key="7">
    <source>
        <dbReference type="PROSITE" id="PS50850"/>
    </source>
</evidence>
<evidence type="ECO:0000256" key="5">
    <source>
        <dbReference type="ARBA" id="ARBA00023136"/>
    </source>
</evidence>
<organism evidence="8 9">
    <name type="scientific">Xenorhabdus yunnanensis</name>
    <dbReference type="NCBI Taxonomy" id="3025878"/>
    <lineage>
        <taxon>Bacteria</taxon>
        <taxon>Pseudomonadati</taxon>
        <taxon>Pseudomonadota</taxon>
        <taxon>Gammaproteobacteria</taxon>
        <taxon>Enterobacterales</taxon>
        <taxon>Morganellaceae</taxon>
        <taxon>Xenorhabdus</taxon>
    </lineage>
</organism>
<accession>A0ABT5LCW8</accession>